<dbReference type="AlphaFoldDB" id="A0A7C9DP67"/>
<reference evidence="2" key="1">
    <citation type="journal article" date="2013" name="J. Plant Res.">
        <title>Effect of fungi and light on seed germination of three Opuntia species from semiarid lands of central Mexico.</title>
        <authorList>
            <person name="Delgado-Sanchez P."/>
            <person name="Jimenez-Bremont J.F."/>
            <person name="Guerrero-Gonzalez Mde L."/>
            <person name="Flores J."/>
        </authorList>
    </citation>
    <scope>NUCLEOTIDE SEQUENCE</scope>
    <source>
        <tissue evidence="2">Cladode</tissue>
    </source>
</reference>
<keyword evidence="1" id="KW-0812">Transmembrane</keyword>
<sequence length="143" mass="16591">MKYKHITKCSISMHSVKSLVPPRNRLRFILKRKGRTKSRRISAHQASAKVSGFKFSANNCFQQIMVTQARILKEVSDVQRLHINHLLILEFLLLLLGLHCLNSTLLQLFQLSLCNFMFQLLLIFGQLIPVDSKLLIDCIKFFH</sequence>
<feature type="transmembrane region" description="Helical" evidence="1">
    <location>
        <begin position="105"/>
        <end position="124"/>
    </location>
</feature>
<proteinExistence type="predicted"/>
<feature type="transmembrane region" description="Helical" evidence="1">
    <location>
        <begin position="81"/>
        <end position="99"/>
    </location>
</feature>
<protein>
    <submittedName>
        <fullName evidence="2">Uncharacterized protein</fullName>
    </submittedName>
</protein>
<organism evidence="2">
    <name type="scientific">Opuntia streptacantha</name>
    <name type="common">Prickly pear cactus</name>
    <name type="synonym">Opuntia cardona</name>
    <dbReference type="NCBI Taxonomy" id="393608"/>
    <lineage>
        <taxon>Eukaryota</taxon>
        <taxon>Viridiplantae</taxon>
        <taxon>Streptophyta</taxon>
        <taxon>Embryophyta</taxon>
        <taxon>Tracheophyta</taxon>
        <taxon>Spermatophyta</taxon>
        <taxon>Magnoliopsida</taxon>
        <taxon>eudicotyledons</taxon>
        <taxon>Gunneridae</taxon>
        <taxon>Pentapetalae</taxon>
        <taxon>Caryophyllales</taxon>
        <taxon>Cactineae</taxon>
        <taxon>Cactaceae</taxon>
        <taxon>Opuntioideae</taxon>
        <taxon>Opuntia</taxon>
    </lineage>
</organism>
<evidence type="ECO:0000313" key="2">
    <source>
        <dbReference type="EMBL" id="MBA4641669.1"/>
    </source>
</evidence>
<name>A0A7C9DP67_OPUST</name>
<keyword evidence="1" id="KW-1133">Transmembrane helix</keyword>
<evidence type="ECO:0000256" key="1">
    <source>
        <dbReference type="SAM" id="Phobius"/>
    </source>
</evidence>
<keyword evidence="1" id="KW-0472">Membrane</keyword>
<reference evidence="2" key="2">
    <citation type="submission" date="2020-07" db="EMBL/GenBank/DDBJ databases">
        <authorList>
            <person name="Vera ALvarez R."/>
            <person name="Arias-Moreno D.M."/>
            <person name="Jimenez-Jacinto V."/>
            <person name="Jimenez-Bremont J.F."/>
            <person name="Swaminathan K."/>
            <person name="Moose S.P."/>
            <person name="Guerrero-Gonzalez M.L."/>
            <person name="Marino-Ramirez L."/>
            <person name="Landsman D."/>
            <person name="Rodriguez-Kessler M."/>
            <person name="Delgado-Sanchez P."/>
        </authorList>
    </citation>
    <scope>NUCLEOTIDE SEQUENCE</scope>
    <source>
        <tissue evidence="2">Cladode</tissue>
    </source>
</reference>
<dbReference type="EMBL" id="GISG01125196">
    <property type="protein sequence ID" value="MBA4641669.1"/>
    <property type="molecule type" value="Transcribed_RNA"/>
</dbReference>
<accession>A0A7C9DP67</accession>